<dbReference type="InterPro" id="IPR055170">
    <property type="entry name" value="GFO_IDH_MocA-like_dom"/>
</dbReference>
<dbReference type="EMBL" id="FNUC01000004">
    <property type="protein sequence ID" value="SEF17148.1"/>
    <property type="molecule type" value="Genomic_DNA"/>
</dbReference>
<reference evidence="4" key="1">
    <citation type="submission" date="2016-10" db="EMBL/GenBank/DDBJ databases">
        <authorList>
            <person name="Varghese N."/>
            <person name="Submissions S."/>
        </authorList>
    </citation>
    <scope>NUCLEOTIDE SEQUENCE [LARGE SCALE GENOMIC DNA]</scope>
    <source>
        <strain evidence="4">DSM 45237</strain>
    </source>
</reference>
<evidence type="ECO:0000259" key="1">
    <source>
        <dbReference type="Pfam" id="PF01408"/>
    </source>
</evidence>
<protein>
    <submittedName>
        <fullName evidence="3">Predicted dehydrogenase</fullName>
    </submittedName>
</protein>
<dbReference type="PANTHER" id="PTHR43377">
    <property type="entry name" value="BILIVERDIN REDUCTASE A"/>
    <property type="match status" value="1"/>
</dbReference>
<dbReference type="SUPFAM" id="SSF55347">
    <property type="entry name" value="Glyceraldehyde-3-phosphate dehydrogenase-like, C-terminal domain"/>
    <property type="match status" value="1"/>
</dbReference>
<dbReference type="RefSeq" id="WP_069112569.1">
    <property type="nucleotide sequence ID" value="NZ_FNUC01000004.1"/>
</dbReference>
<evidence type="ECO:0000313" key="3">
    <source>
        <dbReference type="EMBL" id="SEF17148.1"/>
    </source>
</evidence>
<dbReference type="Gene3D" id="3.30.360.10">
    <property type="entry name" value="Dihydrodipicolinate Reductase, domain 2"/>
    <property type="match status" value="1"/>
</dbReference>
<feature type="domain" description="Gfo/Idh/MocA-like oxidoreductase N-terminal" evidence="1">
    <location>
        <begin position="15"/>
        <end position="116"/>
    </location>
</feature>
<dbReference type="OrthoDB" id="9792085at2"/>
<organism evidence="3 4">
    <name type="scientific">Jiangella alba</name>
    <dbReference type="NCBI Taxonomy" id="561176"/>
    <lineage>
        <taxon>Bacteria</taxon>
        <taxon>Bacillati</taxon>
        <taxon>Actinomycetota</taxon>
        <taxon>Actinomycetes</taxon>
        <taxon>Jiangellales</taxon>
        <taxon>Jiangellaceae</taxon>
        <taxon>Jiangella</taxon>
    </lineage>
</organism>
<feature type="domain" description="GFO/IDH/MocA-like oxidoreductase" evidence="2">
    <location>
        <begin position="126"/>
        <end position="252"/>
    </location>
</feature>
<dbReference type="InterPro" id="IPR000683">
    <property type="entry name" value="Gfo/Idh/MocA-like_OxRdtase_N"/>
</dbReference>
<name>A0A1H5PVC3_9ACTN</name>
<accession>A0A1H5PVC3</accession>
<dbReference type="InterPro" id="IPR036291">
    <property type="entry name" value="NAD(P)-bd_dom_sf"/>
</dbReference>
<dbReference type="SUPFAM" id="SSF51735">
    <property type="entry name" value="NAD(P)-binding Rossmann-fold domains"/>
    <property type="match status" value="1"/>
</dbReference>
<dbReference type="PANTHER" id="PTHR43377:SF1">
    <property type="entry name" value="BILIVERDIN REDUCTASE A"/>
    <property type="match status" value="1"/>
</dbReference>
<proteinExistence type="predicted"/>
<dbReference type="InterPro" id="IPR051450">
    <property type="entry name" value="Gfo/Idh/MocA_Oxidoreductases"/>
</dbReference>
<evidence type="ECO:0000313" key="4">
    <source>
        <dbReference type="Proteomes" id="UP000181980"/>
    </source>
</evidence>
<dbReference type="Gene3D" id="3.40.50.720">
    <property type="entry name" value="NAD(P)-binding Rossmann-like Domain"/>
    <property type="match status" value="1"/>
</dbReference>
<dbReference type="AlphaFoldDB" id="A0A1H5PVC3"/>
<dbReference type="Pfam" id="PF22725">
    <property type="entry name" value="GFO_IDH_MocA_C3"/>
    <property type="match status" value="1"/>
</dbReference>
<keyword evidence="4" id="KW-1185">Reference proteome</keyword>
<sequence length="328" mass="34644">MRVGFLSTAHVHVDAYVGNVRAAGAEATGVTDDDAERGARWADAHGVPWFSSPERLLDTVDAVVVGSETVHHRRLVEQAAAAGVAVLCEKPLATNEDDARAIVDVCAAAGVPLMTAFPMRFSPPLRECAALLADGALGRVYACTGTNQSVLPTRHGAWFADPVLAGGGAVMDHVVHLADVLRWYLGEDPVEVYAATNRVLHRDTVAVETGALVMLGYPGGVFATIDSSWSRPEGYPTWGGLTLELVGEHGTIAVDPFSQHLTVHRAPPGRLDWPAWGSDANQAMIEEFLDAARHRRRPSVTGEDGLAATRVALAASWSAARGAPVAVG</sequence>
<evidence type="ECO:0000259" key="2">
    <source>
        <dbReference type="Pfam" id="PF22725"/>
    </source>
</evidence>
<dbReference type="Proteomes" id="UP000181980">
    <property type="component" value="Unassembled WGS sequence"/>
</dbReference>
<dbReference type="Pfam" id="PF01408">
    <property type="entry name" value="GFO_IDH_MocA"/>
    <property type="match status" value="1"/>
</dbReference>
<gene>
    <name evidence="3" type="ORF">SAMN04488561_5724</name>
</gene>
<dbReference type="STRING" id="561176.SAMN04488561_5724"/>
<dbReference type="GO" id="GO:0000166">
    <property type="term" value="F:nucleotide binding"/>
    <property type="evidence" value="ECO:0007669"/>
    <property type="project" value="InterPro"/>
</dbReference>